<sequence length="59" mass="6050">MYGPPPGALQEPARENPDGCPAGRKAAAPAGHRGPARDYLSPAAAHAVLYDAVQISEVL</sequence>
<evidence type="ECO:0000313" key="2">
    <source>
        <dbReference type="EMBL" id="GAA5057142.1"/>
    </source>
</evidence>
<feature type="compositionally biased region" description="Low complexity" evidence="1">
    <location>
        <begin position="21"/>
        <end position="33"/>
    </location>
</feature>
<dbReference type="Proteomes" id="UP001500124">
    <property type="component" value="Unassembled WGS sequence"/>
</dbReference>
<protein>
    <submittedName>
        <fullName evidence="2">Uncharacterized protein</fullName>
    </submittedName>
</protein>
<evidence type="ECO:0000256" key="1">
    <source>
        <dbReference type="SAM" id="MobiDB-lite"/>
    </source>
</evidence>
<proteinExistence type="predicted"/>
<name>A0ABP9KHR1_9ACTN</name>
<dbReference type="EMBL" id="BAABKC010000044">
    <property type="protein sequence ID" value="GAA5057142.1"/>
    <property type="molecule type" value="Genomic_DNA"/>
</dbReference>
<gene>
    <name evidence="2" type="ORF">GCM10023336_30660</name>
</gene>
<comment type="caution">
    <text evidence="2">The sequence shown here is derived from an EMBL/GenBank/DDBJ whole genome shotgun (WGS) entry which is preliminary data.</text>
</comment>
<keyword evidence="3" id="KW-1185">Reference proteome</keyword>
<feature type="region of interest" description="Disordered" evidence="1">
    <location>
        <begin position="1"/>
        <end position="38"/>
    </location>
</feature>
<reference evidence="3" key="1">
    <citation type="journal article" date="2019" name="Int. J. Syst. Evol. Microbiol.">
        <title>The Global Catalogue of Microorganisms (GCM) 10K type strain sequencing project: providing services to taxonomists for standard genome sequencing and annotation.</title>
        <authorList>
            <consortium name="The Broad Institute Genomics Platform"/>
            <consortium name="The Broad Institute Genome Sequencing Center for Infectious Disease"/>
            <person name="Wu L."/>
            <person name="Ma J."/>
        </authorList>
    </citation>
    <scope>NUCLEOTIDE SEQUENCE [LARGE SCALE GENOMIC DNA]</scope>
    <source>
        <strain evidence="3">JCM 18410</strain>
    </source>
</reference>
<evidence type="ECO:0000313" key="3">
    <source>
        <dbReference type="Proteomes" id="UP001500124"/>
    </source>
</evidence>
<organism evidence="2 3">
    <name type="scientific">Streptomyces similanensis</name>
    <dbReference type="NCBI Taxonomy" id="1274988"/>
    <lineage>
        <taxon>Bacteria</taxon>
        <taxon>Bacillati</taxon>
        <taxon>Actinomycetota</taxon>
        <taxon>Actinomycetes</taxon>
        <taxon>Kitasatosporales</taxon>
        <taxon>Streptomycetaceae</taxon>
        <taxon>Streptomyces</taxon>
    </lineage>
</organism>
<accession>A0ABP9KHR1</accession>